<accession>A0A839IU04</accession>
<dbReference type="InterPro" id="IPR011008">
    <property type="entry name" value="Dimeric_a/b-barrel"/>
</dbReference>
<keyword evidence="4" id="KW-1185">Reference proteome</keyword>
<dbReference type="InterPro" id="IPR019887">
    <property type="entry name" value="Tscrpt_reg_AsnC/Lrp_C"/>
</dbReference>
<comment type="caution">
    <text evidence="3">The sequence shown here is derived from an EMBL/GenBank/DDBJ whole genome shotgun (WGS) entry which is preliminary data.</text>
</comment>
<organism evidence="3 4">
    <name type="scientific">Oceanospirillum sediminis</name>
    <dbReference type="NCBI Taxonomy" id="2760088"/>
    <lineage>
        <taxon>Bacteria</taxon>
        <taxon>Pseudomonadati</taxon>
        <taxon>Pseudomonadota</taxon>
        <taxon>Gammaproteobacteria</taxon>
        <taxon>Oceanospirillales</taxon>
        <taxon>Oceanospirillaceae</taxon>
        <taxon>Oceanospirillum</taxon>
    </lineage>
</organism>
<evidence type="ECO:0000256" key="1">
    <source>
        <dbReference type="SAM" id="MobiDB-lite"/>
    </source>
</evidence>
<feature type="compositionally biased region" description="Polar residues" evidence="1">
    <location>
        <begin position="1"/>
        <end position="12"/>
    </location>
</feature>
<gene>
    <name evidence="3" type="ORF">H4O21_16185</name>
</gene>
<name>A0A839IU04_9GAMM</name>
<sequence>MTYQMNTTTGQQPPECRTGKDTNNHHPGFIVHVTGQDSYLVRVITRDIGHLESFVGSINHFGETRTSIVMSHPIPQRALNQLPEAGPQSHPSV</sequence>
<dbReference type="Proteomes" id="UP000565262">
    <property type="component" value="Unassembled WGS sequence"/>
</dbReference>
<protein>
    <submittedName>
        <fullName evidence="3">Lrp/AsnC ligand binding domain-containing protein</fullName>
    </submittedName>
</protein>
<dbReference type="Gene3D" id="3.30.70.920">
    <property type="match status" value="1"/>
</dbReference>
<dbReference type="AlphaFoldDB" id="A0A839IU04"/>
<evidence type="ECO:0000313" key="4">
    <source>
        <dbReference type="Proteomes" id="UP000565262"/>
    </source>
</evidence>
<dbReference type="EMBL" id="JACJFM010000024">
    <property type="protein sequence ID" value="MBB1488142.1"/>
    <property type="molecule type" value="Genomic_DNA"/>
</dbReference>
<feature type="region of interest" description="Disordered" evidence="1">
    <location>
        <begin position="1"/>
        <end position="28"/>
    </location>
</feature>
<proteinExistence type="predicted"/>
<feature type="domain" description="Transcription regulator AsnC/Lrp ligand binding" evidence="2">
    <location>
        <begin position="32"/>
        <end position="71"/>
    </location>
</feature>
<reference evidence="3 4" key="1">
    <citation type="submission" date="2020-08" db="EMBL/GenBank/DDBJ databases">
        <title>Oceanospirillum sp. nov. isolated from marine sediment.</title>
        <authorList>
            <person name="Ji X."/>
        </authorList>
    </citation>
    <scope>NUCLEOTIDE SEQUENCE [LARGE SCALE GENOMIC DNA]</scope>
    <source>
        <strain evidence="3 4">D5</strain>
    </source>
</reference>
<evidence type="ECO:0000313" key="3">
    <source>
        <dbReference type="EMBL" id="MBB1488142.1"/>
    </source>
</evidence>
<dbReference type="Pfam" id="PF01037">
    <property type="entry name" value="AsnC_trans_reg"/>
    <property type="match status" value="1"/>
</dbReference>
<evidence type="ECO:0000259" key="2">
    <source>
        <dbReference type="Pfam" id="PF01037"/>
    </source>
</evidence>
<dbReference type="SUPFAM" id="SSF54909">
    <property type="entry name" value="Dimeric alpha+beta barrel"/>
    <property type="match status" value="1"/>
</dbReference>